<dbReference type="KEGG" id="atr:18433626"/>
<dbReference type="SMART" id="SM00666">
    <property type="entry name" value="PB1"/>
    <property type="match status" value="1"/>
</dbReference>
<dbReference type="Proteomes" id="UP000017836">
    <property type="component" value="Unassembled WGS sequence"/>
</dbReference>
<feature type="region of interest" description="Disordered" evidence="1">
    <location>
        <begin position="316"/>
        <end position="360"/>
    </location>
</feature>
<dbReference type="PROSITE" id="PS51745">
    <property type="entry name" value="PB1"/>
    <property type="match status" value="1"/>
</dbReference>
<gene>
    <name evidence="3" type="ORF">AMTR_s00007p00243380</name>
</gene>
<feature type="domain" description="PB1" evidence="2">
    <location>
        <begin position="65"/>
        <end position="166"/>
    </location>
</feature>
<feature type="compositionally biased region" description="Polar residues" evidence="1">
    <location>
        <begin position="37"/>
        <end position="46"/>
    </location>
</feature>
<dbReference type="SUPFAM" id="SSF54277">
    <property type="entry name" value="CAD &amp; PB1 domains"/>
    <property type="match status" value="1"/>
</dbReference>
<protein>
    <recommendedName>
        <fullName evidence="2">PB1 domain-containing protein</fullName>
    </recommendedName>
</protein>
<organism evidence="3 4">
    <name type="scientific">Amborella trichopoda</name>
    <dbReference type="NCBI Taxonomy" id="13333"/>
    <lineage>
        <taxon>Eukaryota</taxon>
        <taxon>Viridiplantae</taxon>
        <taxon>Streptophyta</taxon>
        <taxon>Embryophyta</taxon>
        <taxon>Tracheophyta</taxon>
        <taxon>Spermatophyta</taxon>
        <taxon>Magnoliopsida</taxon>
        <taxon>Amborellales</taxon>
        <taxon>Amborellaceae</taxon>
        <taxon>Amborella</taxon>
    </lineage>
</organism>
<dbReference type="CDD" id="cd06410">
    <property type="entry name" value="PB1_UP2"/>
    <property type="match status" value="1"/>
</dbReference>
<dbReference type="PANTHER" id="PTHR31066">
    <property type="entry name" value="OS05G0427100 PROTEIN-RELATED"/>
    <property type="match status" value="1"/>
</dbReference>
<feature type="region of interest" description="Disordered" evidence="1">
    <location>
        <begin position="1"/>
        <end position="63"/>
    </location>
</feature>
<dbReference type="InterPro" id="IPR053793">
    <property type="entry name" value="PB1-like"/>
</dbReference>
<dbReference type="InterPro" id="IPR053198">
    <property type="entry name" value="Gynoecium_Dev_Regulator"/>
</dbReference>
<feature type="compositionally biased region" description="Polar residues" evidence="1">
    <location>
        <begin position="673"/>
        <end position="691"/>
    </location>
</feature>
<dbReference type="OrthoDB" id="774308at2759"/>
<dbReference type="PANTHER" id="PTHR31066:SF27">
    <property type="entry name" value="EXPRESSED PROTEIN"/>
    <property type="match status" value="1"/>
</dbReference>
<dbReference type="HOGENOM" id="CLU_028940_0_0_1"/>
<evidence type="ECO:0000313" key="4">
    <source>
        <dbReference type="Proteomes" id="UP000017836"/>
    </source>
</evidence>
<feature type="compositionally biased region" description="Pro residues" evidence="1">
    <location>
        <begin position="7"/>
        <end position="20"/>
    </location>
</feature>
<evidence type="ECO:0000256" key="1">
    <source>
        <dbReference type="SAM" id="MobiDB-lite"/>
    </source>
</evidence>
<dbReference type="InterPro" id="IPR000270">
    <property type="entry name" value="PB1_dom"/>
</dbReference>
<dbReference type="OMA" id="IHAGAHY"/>
<sequence length="691" mass="74805">MAGKAPPVRPPAAPPAPASPPSVEADVEGGVGYAESVESSPRSRGTTDPWDDPTPQAVPPAGSQKLRLMCSYGGRIVPRPHDKALCYLGGDTRIVVVDRHTTLVELSSRLSRLLLNGRPFTLKYQLPNEDLDSLVSVTTDEDLENMVDEFDRCLRPARLRLFLFPTRPPDTAASLGSLLEDSKADLWFVDALNGSGLAPRGHSADAATVDHLLGGVNSGDGFSWPPEKPPSAAPSAAQSEVSPAAGSGGVATQEVHSVPDSPMLETTSSFGSASSAPYLSNLPPIRIRAEESPMTLPPAAQQTSFEDHFAQLGISQKTDENFKESPVSATNKIASDEDINTKKQPFQQVPPSKPSDFQEAAQPRYEPSGYSIPASHVLLESDEGGFQKHDLRDPSIPYFYKDHNLGPPASAYSKPVVYQEQNPPAHMGSIPIRAIPAPTPDSTAADSMKREAVIPDSIYKTQVQYHPSGFVLQPEQQFMHAPPQFIHHPSPNSYYQVHHLHPHLQAQPQQPESQPPYPVYFLHSQPVRPNQFPYNLASLQQQQQPNLVDAQISSSSKSPMAMADLTTKPPLPTTSMANPRAPIKPEAPPVTAATMYRTSTAQAVPSAPLVQMTESLPLQPQFTNYQHFLHPTQASSGAHFGYELGDPAQAQVFYTQTPLTMNPPPVYQAANVEASSQSLPDTKQVRPSQPL</sequence>
<accession>W1P6D9</accession>
<keyword evidence="4" id="KW-1185">Reference proteome</keyword>
<feature type="region of interest" description="Disordered" evidence="1">
    <location>
        <begin position="672"/>
        <end position="691"/>
    </location>
</feature>
<dbReference type="Pfam" id="PF00564">
    <property type="entry name" value="PB1"/>
    <property type="match status" value="1"/>
</dbReference>
<evidence type="ECO:0000313" key="3">
    <source>
        <dbReference type="EMBL" id="ERN05447.1"/>
    </source>
</evidence>
<feature type="region of interest" description="Disordered" evidence="1">
    <location>
        <begin position="218"/>
        <end position="255"/>
    </location>
</feature>
<name>W1P6D9_AMBTC</name>
<reference evidence="4" key="1">
    <citation type="journal article" date="2013" name="Science">
        <title>The Amborella genome and the evolution of flowering plants.</title>
        <authorList>
            <consortium name="Amborella Genome Project"/>
        </authorList>
    </citation>
    <scope>NUCLEOTIDE SEQUENCE [LARGE SCALE GENOMIC DNA]</scope>
</reference>
<dbReference type="AlphaFoldDB" id="W1P6D9"/>
<dbReference type="EMBL" id="KI394011">
    <property type="protein sequence ID" value="ERN05447.1"/>
    <property type="molecule type" value="Genomic_DNA"/>
</dbReference>
<evidence type="ECO:0000259" key="2">
    <source>
        <dbReference type="PROSITE" id="PS51745"/>
    </source>
</evidence>
<dbReference type="Gene3D" id="3.10.20.90">
    <property type="entry name" value="Phosphatidylinositol 3-kinase Catalytic Subunit, Chain A, domain 1"/>
    <property type="match status" value="1"/>
</dbReference>
<feature type="compositionally biased region" description="Low complexity" evidence="1">
    <location>
        <begin position="233"/>
        <end position="245"/>
    </location>
</feature>
<dbReference type="Gramene" id="ERN05447">
    <property type="protein sequence ID" value="ERN05447"/>
    <property type="gene ID" value="AMTR_s00007p00243380"/>
</dbReference>
<dbReference type="eggNOG" id="ENOG502QWE0">
    <property type="taxonomic scope" value="Eukaryota"/>
</dbReference>
<dbReference type="STRING" id="13333.W1P6D9"/>
<proteinExistence type="predicted"/>